<dbReference type="Proteomes" id="UP001151752">
    <property type="component" value="Chromosome 15W"/>
</dbReference>
<proteinExistence type="predicted"/>
<dbReference type="AlphaFoldDB" id="A0A9Q0PHY0"/>
<accession>A0A9Q0PHY0</accession>
<gene>
    <name evidence="1" type="ORF">OIU74_017088</name>
</gene>
<name>A0A9Q0PHY0_9ROSI</name>
<sequence length="62" mass="6386">MGSCRGDIGVHSCWERESAETVGMRILCSVSPLPNTFSPKALSISAGKGSLAPNSPNLSPIA</sequence>
<evidence type="ECO:0000313" key="2">
    <source>
        <dbReference type="Proteomes" id="UP001151752"/>
    </source>
</evidence>
<keyword evidence="2" id="KW-1185">Reference proteome</keyword>
<comment type="caution">
    <text evidence="1">The sequence shown here is derived from an EMBL/GenBank/DDBJ whole genome shotgun (WGS) entry which is preliminary data.</text>
</comment>
<evidence type="ECO:0000313" key="1">
    <source>
        <dbReference type="EMBL" id="KAJ6688510.1"/>
    </source>
</evidence>
<dbReference type="EMBL" id="JAPFFM010000019">
    <property type="protein sequence ID" value="KAJ6688510.1"/>
    <property type="molecule type" value="Genomic_DNA"/>
</dbReference>
<reference evidence="1" key="2">
    <citation type="journal article" date="2023" name="Int. J. Mol. Sci.">
        <title>De Novo Assembly and Annotation of 11 Diverse Shrub Willow (Salix) Genomes Reveals Novel Gene Organization in Sex-Linked Regions.</title>
        <authorList>
            <person name="Hyden B."/>
            <person name="Feng K."/>
            <person name="Yates T.B."/>
            <person name="Jawdy S."/>
            <person name="Cereghino C."/>
            <person name="Smart L.B."/>
            <person name="Muchero W."/>
        </authorList>
    </citation>
    <scope>NUCLEOTIDE SEQUENCE</scope>
    <source>
        <tissue evidence="1">Shoot tip</tissue>
    </source>
</reference>
<organism evidence="1 2">
    <name type="scientific">Salix koriyanagi</name>
    <dbReference type="NCBI Taxonomy" id="2511006"/>
    <lineage>
        <taxon>Eukaryota</taxon>
        <taxon>Viridiplantae</taxon>
        <taxon>Streptophyta</taxon>
        <taxon>Embryophyta</taxon>
        <taxon>Tracheophyta</taxon>
        <taxon>Spermatophyta</taxon>
        <taxon>Magnoliopsida</taxon>
        <taxon>eudicotyledons</taxon>
        <taxon>Gunneridae</taxon>
        <taxon>Pentapetalae</taxon>
        <taxon>rosids</taxon>
        <taxon>fabids</taxon>
        <taxon>Malpighiales</taxon>
        <taxon>Salicaceae</taxon>
        <taxon>Saliceae</taxon>
        <taxon>Salix</taxon>
    </lineage>
</organism>
<reference evidence="1" key="1">
    <citation type="submission" date="2022-11" db="EMBL/GenBank/DDBJ databases">
        <authorList>
            <person name="Hyden B.L."/>
            <person name="Feng K."/>
            <person name="Yates T."/>
            <person name="Jawdy S."/>
            <person name="Smart L.B."/>
            <person name="Muchero W."/>
        </authorList>
    </citation>
    <scope>NUCLEOTIDE SEQUENCE</scope>
    <source>
        <tissue evidence="1">Shoot tip</tissue>
    </source>
</reference>
<protein>
    <submittedName>
        <fullName evidence="1">Uncharacterized protein</fullName>
    </submittedName>
</protein>